<comment type="caution">
    <text evidence="12">The sequence shown here is derived from an EMBL/GenBank/DDBJ whole genome shotgun (WGS) entry which is preliminary data.</text>
</comment>
<evidence type="ECO:0000256" key="7">
    <source>
        <dbReference type="ARBA" id="ARBA00023136"/>
    </source>
</evidence>
<reference evidence="12 13" key="1">
    <citation type="journal article" date="2016" name="Genome Biol. Evol.">
        <title>Gene Family Evolution Reflects Adaptation to Soil Environmental Stressors in the Genome of the Collembolan Orchesella cincta.</title>
        <authorList>
            <person name="Faddeeva-Vakhrusheva A."/>
            <person name="Derks M.F."/>
            <person name="Anvar S.Y."/>
            <person name="Agamennone V."/>
            <person name="Suring W."/>
            <person name="Smit S."/>
            <person name="van Straalen N.M."/>
            <person name="Roelofs D."/>
        </authorList>
    </citation>
    <scope>NUCLEOTIDE SEQUENCE [LARGE SCALE GENOMIC DNA]</scope>
    <source>
        <tissue evidence="12">Mixed pool</tissue>
    </source>
</reference>
<dbReference type="Pfam" id="PF00001">
    <property type="entry name" value="7tm_1"/>
    <property type="match status" value="1"/>
</dbReference>
<feature type="transmembrane region" description="Helical" evidence="10">
    <location>
        <begin position="241"/>
        <end position="262"/>
    </location>
</feature>
<feature type="transmembrane region" description="Helical" evidence="10">
    <location>
        <begin position="78"/>
        <end position="98"/>
    </location>
</feature>
<keyword evidence="5 9" id="KW-0812">Transmembrane</keyword>
<comment type="subcellular location">
    <subcellularLocation>
        <location evidence="2">Membrane</location>
    </subcellularLocation>
</comment>
<keyword evidence="6 10" id="KW-1133">Transmembrane helix</keyword>
<feature type="domain" description="G-protein coupled receptors family 1 profile" evidence="11">
    <location>
        <begin position="90"/>
        <end position="317"/>
    </location>
</feature>
<proteinExistence type="inferred from homology"/>
<evidence type="ECO:0000256" key="2">
    <source>
        <dbReference type="ARBA" id="ARBA00004370"/>
    </source>
</evidence>
<evidence type="ECO:0000259" key="11">
    <source>
        <dbReference type="PROSITE" id="PS50262"/>
    </source>
</evidence>
<comment type="function">
    <text evidence="1">Receptor for thyrotropin-releasing hormone (TRH). Upon ligand binding, this G-protein-coupled receptor triggers activation of the phosphatidylinositol (IP3)-calcium-protein kinase C (PKC) pathway.</text>
</comment>
<dbReference type="GO" id="GO:0016020">
    <property type="term" value="C:membrane"/>
    <property type="evidence" value="ECO:0007669"/>
    <property type="project" value="UniProtKB-SubCell"/>
</dbReference>
<dbReference type="OMA" id="HACIALY"/>
<evidence type="ECO:0000256" key="4">
    <source>
        <dbReference type="ARBA" id="ARBA00018873"/>
    </source>
</evidence>
<evidence type="ECO:0000256" key="1">
    <source>
        <dbReference type="ARBA" id="ARBA00004100"/>
    </source>
</evidence>
<keyword evidence="7 10" id="KW-0472">Membrane</keyword>
<organism evidence="12 13">
    <name type="scientific">Orchesella cincta</name>
    <name type="common">Springtail</name>
    <name type="synonym">Podura cincta</name>
    <dbReference type="NCBI Taxonomy" id="48709"/>
    <lineage>
        <taxon>Eukaryota</taxon>
        <taxon>Metazoa</taxon>
        <taxon>Ecdysozoa</taxon>
        <taxon>Arthropoda</taxon>
        <taxon>Hexapoda</taxon>
        <taxon>Collembola</taxon>
        <taxon>Entomobryomorpha</taxon>
        <taxon>Entomobryoidea</taxon>
        <taxon>Orchesellidae</taxon>
        <taxon>Orchesellinae</taxon>
        <taxon>Orchesella</taxon>
    </lineage>
</organism>
<keyword evidence="9 12" id="KW-0675">Receptor</keyword>
<dbReference type="STRING" id="48709.A0A1D2NAI1"/>
<dbReference type="PROSITE" id="PS00237">
    <property type="entry name" value="G_PROTEIN_RECEP_F1_1"/>
    <property type="match status" value="1"/>
</dbReference>
<dbReference type="PROSITE" id="PS50262">
    <property type="entry name" value="G_PROTEIN_RECEP_F1_2"/>
    <property type="match status" value="1"/>
</dbReference>
<feature type="transmembrane region" description="Helical" evidence="10">
    <location>
        <begin position="199"/>
        <end position="221"/>
    </location>
</feature>
<dbReference type="PANTHER" id="PTHR46061">
    <property type="entry name" value="THYROTROPIN-RELEASING HORMONE RECEPTOR"/>
    <property type="match status" value="1"/>
</dbReference>
<keyword evidence="13" id="KW-1185">Reference proteome</keyword>
<dbReference type="InterPro" id="IPR017452">
    <property type="entry name" value="GPCR_Rhodpsn_7TM"/>
</dbReference>
<comment type="similarity">
    <text evidence="3 9">Belongs to the G-protein coupled receptor 1 family.</text>
</comment>
<evidence type="ECO:0000256" key="6">
    <source>
        <dbReference type="ARBA" id="ARBA00022989"/>
    </source>
</evidence>
<evidence type="ECO:0000256" key="5">
    <source>
        <dbReference type="ARBA" id="ARBA00022692"/>
    </source>
</evidence>
<evidence type="ECO:0000256" key="9">
    <source>
        <dbReference type="RuleBase" id="RU000688"/>
    </source>
</evidence>
<name>A0A1D2NAI1_ORCCI</name>
<feature type="transmembrane region" description="Helical" evidence="10">
    <location>
        <begin position="110"/>
        <end position="129"/>
    </location>
</feature>
<dbReference type="AlphaFoldDB" id="A0A1D2NAI1"/>
<evidence type="ECO:0000256" key="10">
    <source>
        <dbReference type="SAM" id="Phobius"/>
    </source>
</evidence>
<dbReference type="OrthoDB" id="5987936at2759"/>
<evidence type="ECO:0000313" key="12">
    <source>
        <dbReference type="EMBL" id="ODN02260.1"/>
    </source>
</evidence>
<feature type="non-terminal residue" evidence="12">
    <location>
        <position position="339"/>
    </location>
</feature>
<dbReference type="EMBL" id="LJIJ01000118">
    <property type="protein sequence ID" value="ODN02260.1"/>
    <property type="molecule type" value="Genomic_DNA"/>
</dbReference>
<keyword evidence="9" id="KW-0297">G-protein coupled receptor</keyword>
<dbReference type="Proteomes" id="UP000094527">
    <property type="component" value="Unassembled WGS sequence"/>
</dbReference>
<dbReference type="InterPro" id="IPR000276">
    <property type="entry name" value="GPCR_Rhodpsn"/>
</dbReference>
<dbReference type="PRINTS" id="PR00237">
    <property type="entry name" value="GPCRRHODOPSN"/>
</dbReference>
<gene>
    <name evidence="12" type="ORF">Ocin01_04430</name>
</gene>
<dbReference type="SUPFAM" id="SSF81321">
    <property type="entry name" value="Family A G protein-coupled receptor-like"/>
    <property type="match status" value="1"/>
</dbReference>
<feature type="non-terminal residue" evidence="12">
    <location>
        <position position="1"/>
    </location>
</feature>
<evidence type="ECO:0000256" key="8">
    <source>
        <dbReference type="ARBA" id="ARBA00032251"/>
    </source>
</evidence>
<keyword evidence="9" id="KW-0807">Transducer</keyword>
<evidence type="ECO:0000313" key="13">
    <source>
        <dbReference type="Proteomes" id="UP000094527"/>
    </source>
</evidence>
<dbReference type="Gene3D" id="1.20.1070.10">
    <property type="entry name" value="Rhodopsin 7-helix transmembrane proteins"/>
    <property type="match status" value="1"/>
</dbReference>
<feature type="transmembrane region" description="Helical" evidence="10">
    <location>
        <begin position="141"/>
        <end position="159"/>
    </location>
</feature>
<dbReference type="PRINTS" id="PR01846">
    <property type="entry name" value="TRHRFAMILY"/>
</dbReference>
<dbReference type="GO" id="GO:0004997">
    <property type="term" value="F:thyrotropin-releasing hormone receptor activity"/>
    <property type="evidence" value="ECO:0007669"/>
    <property type="project" value="InterPro"/>
</dbReference>
<protein>
    <recommendedName>
        <fullName evidence="4">Thyrotropin-releasing hormone receptor</fullName>
    </recommendedName>
    <alternativeName>
        <fullName evidence="8">Thyroliberin receptor</fullName>
    </alternativeName>
</protein>
<accession>A0A1D2NAI1</accession>
<dbReference type="PANTHER" id="PTHR46061:SF3">
    <property type="entry name" value="THYROTROPIN-RELEASING HORMONE RECEPTOR"/>
    <property type="match status" value="1"/>
</dbReference>
<evidence type="ECO:0000256" key="3">
    <source>
        <dbReference type="ARBA" id="ARBA00010663"/>
    </source>
</evidence>
<sequence>SYPETATHGGNFDDDNSSSDAAAALRNNSIITTSNSSFGSSPINCSDPASLFEAFNLSFPEYEDPVYYSHSYRMIGTFFQGLIFLVGVLGNILVVFVVARTKSMHSPTNCYLVSLALADCIVLIAAVPQEIVQYYLVGSRWIWGDVGCALLVFFQNLGINASSLSLAAFTVERYIAICKPFLAQTVCTVNRAKRIIGGVWIFAFIYCFPWLFLTSTFPIFYKGYSNVQTCEHKLSREQYLGYYFTDIIVFYLIPLLLSVVLYSQIARILYKSQSSKSGGCSGSSTGNGNLTTDLSKPNAARVQARLFTNENLYLALFHGRKSFWWHLACRQVGIYQTLC</sequence>
<dbReference type="InterPro" id="IPR002120">
    <property type="entry name" value="TRH_rcpt_1"/>
</dbReference>